<comment type="subcellular location">
    <subcellularLocation>
        <location evidence="1">Nucleus</location>
    </subcellularLocation>
</comment>
<organism evidence="3 4">
    <name type="scientific">Periplaneta americana</name>
    <name type="common">American cockroach</name>
    <name type="synonym">Blatta americana</name>
    <dbReference type="NCBI Taxonomy" id="6978"/>
    <lineage>
        <taxon>Eukaryota</taxon>
        <taxon>Metazoa</taxon>
        <taxon>Ecdysozoa</taxon>
        <taxon>Arthropoda</taxon>
        <taxon>Hexapoda</taxon>
        <taxon>Insecta</taxon>
        <taxon>Pterygota</taxon>
        <taxon>Neoptera</taxon>
        <taxon>Polyneoptera</taxon>
        <taxon>Dictyoptera</taxon>
        <taxon>Blattodea</taxon>
        <taxon>Blattoidea</taxon>
        <taxon>Blattidae</taxon>
        <taxon>Blattinae</taxon>
        <taxon>Periplaneta</taxon>
    </lineage>
</organism>
<evidence type="ECO:0000256" key="1">
    <source>
        <dbReference type="ARBA" id="ARBA00004123"/>
    </source>
</evidence>
<dbReference type="Proteomes" id="UP001148838">
    <property type="component" value="Unassembled WGS sequence"/>
</dbReference>
<evidence type="ECO:0000259" key="2">
    <source>
        <dbReference type="Pfam" id="PF13358"/>
    </source>
</evidence>
<evidence type="ECO:0000313" key="4">
    <source>
        <dbReference type="Proteomes" id="UP001148838"/>
    </source>
</evidence>
<accession>A0ABQ8SAH1</accession>
<evidence type="ECO:0000313" key="3">
    <source>
        <dbReference type="EMBL" id="KAJ4430731.1"/>
    </source>
</evidence>
<dbReference type="EMBL" id="JAJSOF020000031">
    <property type="protein sequence ID" value="KAJ4430731.1"/>
    <property type="molecule type" value="Genomic_DNA"/>
</dbReference>
<dbReference type="PANTHER" id="PTHR46114">
    <property type="entry name" value="APPLE DOMAIN-CONTAINING PROTEIN"/>
    <property type="match status" value="1"/>
</dbReference>
<dbReference type="SUPFAM" id="SSF46689">
    <property type="entry name" value="Homeodomain-like"/>
    <property type="match status" value="1"/>
</dbReference>
<dbReference type="PANTHER" id="PTHR46114:SF1">
    <property type="entry name" value="ZAD DOMAIN-CONTAINING PROTEIN"/>
    <property type="match status" value="1"/>
</dbReference>
<dbReference type="InterPro" id="IPR036397">
    <property type="entry name" value="RNaseH_sf"/>
</dbReference>
<dbReference type="InterPro" id="IPR038717">
    <property type="entry name" value="Tc1-like_DDE_dom"/>
</dbReference>
<keyword evidence="4" id="KW-1185">Reference proteome</keyword>
<name>A0ABQ8SAH1_PERAM</name>
<sequence>MLITALFIKVSDKMRHLNELEVYHALLLLRQGQSLRQVARELEVSPSVVSKLRNRHRETGQYCRRPGQDCKCKTSPQDDRYIVLAALRQSTKTARDLQNDLYMVSGIQVSDQTHLTNEHQATRLAFAENHADWNPNQWQSVLFSDGSRYRLTRCDGRLRVWGRPGERFSVRVVQETDRFGGSSIMVWARIMYNNRMDIVIVPQRLNTVRYIEDVLEECLVPAAIGVGPGFLFVQDNARAHSAAVTRDFLRENEIEVMECPAIRPDLNSIEHLWNLLDTKNCPSEQLMKKYFVQLMNIWSIMNSDGRIALVFCTDAAASMTGRVKGFVAEVREVNPNIRSNHCPIHCEAIVAKCLPSPLKIVMDEIVKVVNFIKSRPINTRIFPFCVRKWDQSTLHSCYIQKCNDYRENASAIIIMAVSLISLDSDIHCTSASRNEEYQFPKWSDDTLRGLWAFVLNLELLSKSNEDLELQGIVLLLETVFNVFKNLKKKHNETESAYQTMKHDLESTKEDLCRMKEDVRSGPQIREIMKNNHFESLWEGKERAAWIPFKEVVLNFLSNHRSENYEELVQNLLLAYETMGCNMSLKMHSHLDFFPENCGDFSDEHGEHFQQEI</sequence>
<protein>
    <recommendedName>
        <fullName evidence="2">Tc1-like transposase DDE domain-containing protein</fullName>
    </recommendedName>
</protein>
<reference evidence="3 4" key="1">
    <citation type="journal article" date="2022" name="Allergy">
        <title>Genome assembly and annotation of Periplaneta americana reveal a comprehensive cockroach allergen profile.</title>
        <authorList>
            <person name="Wang L."/>
            <person name="Xiong Q."/>
            <person name="Saelim N."/>
            <person name="Wang L."/>
            <person name="Nong W."/>
            <person name="Wan A.T."/>
            <person name="Shi M."/>
            <person name="Liu X."/>
            <person name="Cao Q."/>
            <person name="Hui J.H.L."/>
            <person name="Sookrung N."/>
            <person name="Leung T.F."/>
            <person name="Tungtrongchitr A."/>
            <person name="Tsui S.K.W."/>
        </authorList>
    </citation>
    <scope>NUCLEOTIDE SEQUENCE [LARGE SCALE GENOMIC DNA]</scope>
    <source>
        <strain evidence="3">PWHHKU_190912</strain>
    </source>
</reference>
<proteinExistence type="predicted"/>
<dbReference type="Pfam" id="PF13384">
    <property type="entry name" value="HTH_23"/>
    <property type="match status" value="1"/>
</dbReference>
<gene>
    <name evidence="3" type="ORF">ANN_19322</name>
</gene>
<dbReference type="Pfam" id="PF13358">
    <property type="entry name" value="DDE_3"/>
    <property type="match status" value="1"/>
</dbReference>
<dbReference type="Gene3D" id="3.30.420.10">
    <property type="entry name" value="Ribonuclease H-like superfamily/Ribonuclease H"/>
    <property type="match status" value="1"/>
</dbReference>
<dbReference type="InterPro" id="IPR009057">
    <property type="entry name" value="Homeodomain-like_sf"/>
</dbReference>
<feature type="domain" description="Tc1-like transposase DDE" evidence="2">
    <location>
        <begin position="141"/>
        <end position="278"/>
    </location>
</feature>
<comment type="caution">
    <text evidence="3">The sequence shown here is derived from an EMBL/GenBank/DDBJ whole genome shotgun (WGS) entry which is preliminary data.</text>
</comment>